<dbReference type="InterPro" id="IPR043129">
    <property type="entry name" value="ATPase_NBD"/>
</dbReference>
<feature type="domain" description="Carbamoyltransferase" evidence="2">
    <location>
        <begin position="155"/>
        <end position="336"/>
    </location>
</feature>
<dbReference type="Gene3D" id="3.90.870.20">
    <property type="entry name" value="Carbamoyltransferase, C-terminal domain"/>
    <property type="match status" value="1"/>
</dbReference>
<evidence type="ECO:0000259" key="3">
    <source>
        <dbReference type="Pfam" id="PF16861"/>
    </source>
</evidence>
<evidence type="ECO:0000313" key="5">
    <source>
        <dbReference type="Proteomes" id="UP000013840"/>
    </source>
</evidence>
<dbReference type="PANTHER" id="PTHR34847:SF1">
    <property type="entry name" value="NODULATION PROTEIN U"/>
    <property type="match status" value="1"/>
</dbReference>
<name>R3TQ46_9ENTE</name>
<comment type="caution">
    <text evidence="4">The sequence shown here is derived from an EMBL/GenBank/DDBJ whole genome shotgun (WGS) entry which is preliminary data.</text>
</comment>
<dbReference type="RefSeq" id="WP_010773068.1">
    <property type="nucleotide sequence ID" value="NZ_KB946335.1"/>
</dbReference>
<proteinExistence type="inferred from homology"/>
<dbReference type="SUPFAM" id="SSF53067">
    <property type="entry name" value="Actin-like ATPase domain"/>
    <property type="match status" value="1"/>
</dbReference>
<dbReference type="AlphaFoldDB" id="R3TQ46"/>
<dbReference type="OrthoDB" id="9780777at2"/>
<evidence type="ECO:0000259" key="2">
    <source>
        <dbReference type="Pfam" id="PF02543"/>
    </source>
</evidence>
<evidence type="ECO:0000313" key="4">
    <source>
        <dbReference type="EMBL" id="EOL43659.1"/>
    </source>
</evidence>
<feature type="domain" description="Carbamoyltransferase" evidence="2">
    <location>
        <begin position="16"/>
        <end position="86"/>
    </location>
</feature>
<dbReference type="eggNOG" id="COG2192">
    <property type="taxonomic scope" value="Bacteria"/>
</dbReference>
<sequence>MSKVLAIHNSFFTDVNEFTSDGNVSLMIDGKLINSIATERVTRNKYDGSFISSVETILERNSLQLTEIDTVLLCGFGKHIDEKKEEIDIYRQIKNIFSRNTEIIYYPSHHEVHAWCGLAENSEANSLIAVIDNSGSILKYDSNSTNLEHASVEQTSYYFWDGEKLELVARDHNDFEDLGYGRFYSKVTRYIGFDSYHDAGKTMGLAPIHLESSMFPNPYIEKDNREVTELSHIKQDIEGLQDLSYWFNKQGINIPQPFSGNKFSSYQARLAKWAQETIEQSIIRRIKKLKENYDFERIIMIGGVALNSVLNEAIENQLELPVIIPSSPGDSGLSIGLLAKYNFTKYGKTKLAGYSAYLGFEYTDDEVVNVLSKYEEQLEYHNSNEVIQDTARLLNSNKIVSWYQGRSEFGPRALGNRSILANPSNPWMKEIINNEIKCREWFRPFAPSILKEKLSEYFTSFSNDFDYMMKTAQTKKDKASLIPSVIHNDYSARVQTVTKENCPLYYQLIHAFYELSGLPIVLNTSFNLGGMPLVESPEDAVNCFLSSDYIDVLVIHDYIIQKKLVNYAS</sequence>
<dbReference type="GO" id="GO:0003824">
    <property type="term" value="F:catalytic activity"/>
    <property type="evidence" value="ECO:0007669"/>
    <property type="project" value="InterPro"/>
</dbReference>
<protein>
    <recommendedName>
        <fullName evidence="6">Carbamoyltransferase</fullName>
    </recommendedName>
</protein>
<comment type="similarity">
    <text evidence="1">Belongs to the NodU/CmcH family.</text>
</comment>
<dbReference type="CDD" id="cd24033">
    <property type="entry name" value="ASKHA_NBD_NodU_CmcH-like_N"/>
    <property type="match status" value="1"/>
</dbReference>
<gene>
    <name evidence="4" type="ORF">UC7_02989</name>
</gene>
<reference evidence="4 5" key="1">
    <citation type="submission" date="2013-02" db="EMBL/GenBank/DDBJ databases">
        <title>The Genome Sequence of Enterococcus caccae BAA-1240.</title>
        <authorList>
            <consortium name="The Broad Institute Genome Sequencing Platform"/>
            <consortium name="The Broad Institute Genome Sequencing Center for Infectious Disease"/>
            <person name="Earl A.M."/>
            <person name="Gilmore M.S."/>
            <person name="Lebreton F."/>
            <person name="Walker B."/>
            <person name="Young S.K."/>
            <person name="Zeng Q."/>
            <person name="Gargeya S."/>
            <person name="Fitzgerald M."/>
            <person name="Haas B."/>
            <person name="Abouelleil A."/>
            <person name="Alvarado L."/>
            <person name="Arachchi H.M."/>
            <person name="Berlin A.M."/>
            <person name="Chapman S.B."/>
            <person name="Dewar J."/>
            <person name="Goldberg J."/>
            <person name="Griggs A."/>
            <person name="Gujja S."/>
            <person name="Hansen M."/>
            <person name="Howarth C."/>
            <person name="Imamovic A."/>
            <person name="Larimer J."/>
            <person name="McCowan C."/>
            <person name="Murphy C."/>
            <person name="Neiman D."/>
            <person name="Pearson M."/>
            <person name="Priest M."/>
            <person name="Roberts A."/>
            <person name="Saif S."/>
            <person name="Shea T."/>
            <person name="Sisk P."/>
            <person name="Sykes S."/>
            <person name="Wortman J."/>
            <person name="Nusbaum C."/>
            <person name="Birren B."/>
        </authorList>
    </citation>
    <scope>NUCLEOTIDE SEQUENCE [LARGE SCALE GENOMIC DNA]</scope>
    <source>
        <strain evidence="4 5">ATCC BAA-1240</strain>
    </source>
</reference>
<dbReference type="InterPro" id="IPR051338">
    <property type="entry name" value="NodU/CmcH_Carbamoyltrnsfr"/>
</dbReference>
<dbReference type="Gene3D" id="3.30.420.40">
    <property type="match status" value="1"/>
</dbReference>
<dbReference type="InterPro" id="IPR003696">
    <property type="entry name" value="Carbtransf_dom"/>
</dbReference>
<organism evidence="4 5">
    <name type="scientific">Enterococcus caccae ATCC BAA-1240</name>
    <dbReference type="NCBI Taxonomy" id="1158612"/>
    <lineage>
        <taxon>Bacteria</taxon>
        <taxon>Bacillati</taxon>
        <taxon>Bacillota</taxon>
        <taxon>Bacilli</taxon>
        <taxon>Lactobacillales</taxon>
        <taxon>Enterococcaceae</taxon>
        <taxon>Enterococcus</taxon>
    </lineage>
</organism>
<accession>R3TQ46</accession>
<evidence type="ECO:0008006" key="6">
    <source>
        <dbReference type="Google" id="ProtNLM"/>
    </source>
</evidence>
<dbReference type="Proteomes" id="UP000013840">
    <property type="component" value="Unassembled WGS sequence"/>
</dbReference>
<dbReference type="PATRIC" id="fig|1158612.3.peg.2957"/>
<dbReference type="Pfam" id="PF16861">
    <property type="entry name" value="Carbam_trans_C"/>
    <property type="match status" value="1"/>
</dbReference>
<dbReference type="InterPro" id="IPR031730">
    <property type="entry name" value="Carbam_trans_C"/>
</dbReference>
<feature type="domain" description="Carbamoyltransferase C-terminal" evidence="3">
    <location>
        <begin position="391"/>
        <end position="562"/>
    </location>
</feature>
<keyword evidence="5" id="KW-1185">Reference proteome</keyword>
<dbReference type="STRING" id="317735.RU98_GL000164"/>
<dbReference type="EMBL" id="AJAU01000022">
    <property type="protein sequence ID" value="EOL43659.1"/>
    <property type="molecule type" value="Genomic_DNA"/>
</dbReference>
<dbReference type="InterPro" id="IPR038152">
    <property type="entry name" value="Carbam_trans_C_sf"/>
</dbReference>
<dbReference type="PANTHER" id="PTHR34847">
    <property type="entry name" value="NODULATION PROTEIN U"/>
    <property type="match status" value="1"/>
</dbReference>
<dbReference type="Pfam" id="PF02543">
    <property type="entry name" value="Carbam_trans_N"/>
    <property type="match status" value="2"/>
</dbReference>
<evidence type="ECO:0000256" key="1">
    <source>
        <dbReference type="ARBA" id="ARBA00006129"/>
    </source>
</evidence>